<accession>A0A430HHD7</accession>
<dbReference type="PANTHER" id="PTHR45138:SF9">
    <property type="entry name" value="DIGUANYLATE CYCLASE DGCM-RELATED"/>
    <property type="match status" value="1"/>
</dbReference>
<dbReference type="SUPFAM" id="SSF55781">
    <property type="entry name" value="GAF domain-like"/>
    <property type="match status" value="1"/>
</dbReference>
<evidence type="ECO:0000256" key="4">
    <source>
        <dbReference type="ARBA" id="ARBA00022989"/>
    </source>
</evidence>
<protein>
    <recommendedName>
        <fullName evidence="2">diguanylate cyclase</fullName>
        <ecNumber evidence="2">2.7.7.65</ecNumber>
    </recommendedName>
</protein>
<dbReference type="Gene3D" id="3.30.450.20">
    <property type="entry name" value="PAS domain"/>
    <property type="match status" value="2"/>
</dbReference>
<keyword evidence="12" id="KW-1185">Reference proteome</keyword>
<evidence type="ECO:0000256" key="6">
    <source>
        <dbReference type="ARBA" id="ARBA00034247"/>
    </source>
</evidence>
<dbReference type="EMBL" id="RXLQ01000012">
    <property type="protein sequence ID" value="RSZ56927.1"/>
    <property type="molecule type" value="Genomic_DNA"/>
</dbReference>
<dbReference type="PANTHER" id="PTHR45138">
    <property type="entry name" value="REGULATORY COMPONENTS OF SENSORY TRANSDUCTION SYSTEM"/>
    <property type="match status" value="1"/>
</dbReference>
<dbReference type="OrthoDB" id="9812260at2"/>
<dbReference type="FunFam" id="3.30.70.270:FF:000001">
    <property type="entry name" value="Diguanylate cyclase domain protein"/>
    <property type="match status" value="1"/>
</dbReference>
<evidence type="ECO:0000259" key="9">
    <source>
        <dbReference type="PROSITE" id="PS50839"/>
    </source>
</evidence>
<dbReference type="Gene3D" id="3.30.70.270">
    <property type="match status" value="1"/>
</dbReference>
<dbReference type="PROSITE" id="PS50839">
    <property type="entry name" value="CHASE"/>
    <property type="match status" value="1"/>
</dbReference>
<evidence type="ECO:0000256" key="3">
    <source>
        <dbReference type="ARBA" id="ARBA00022692"/>
    </source>
</evidence>
<feature type="domain" description="CHASE" evidence="9">
    <location>
        <begin position="90"/>
        <end position="255"/>
    </location>
</feature>
<keyword evidence="3 7" id="KW-0812">Transmembrane</keyword>
<dbReference type="CDD" id="cd01949">
    <property type="entry name" value="GGDEF"/>
    <property type="match status" value="1"/>
</dbReference>
<comment type="catalytic activity">
    <reaction evidence="6">
        <text>2 GTP = 3',3'-c-di-GMP + 2 diphosphate</text>
        <dbReference type="Rhea" id="RHEA:24898"/>
        <dbReference type="ChEBI" id="CHEBI:33019"/>
        <dbReference type="ChEBI" id="CHEBI:37565"/>
        <dbReference type="ChEBI" id="CHEBI:58805"/>
        <dbReference type="EC" id="2.7.7.65"/>
    </reaction>
</comment>
<dbReference type="InterPro" id="IPR000160">
    <property type="entry name" value="GGDEF_dom"/>
</dbReference>
<sequence>MDHAAVNPAVPAPPAGARTSSWFGAAALAALVMTLCLALTWQLWEAARRDAERELRTGFEFAARDVVNQLALRMAAHIQSLRGVQGLFNSSDEVTRQEFTDFVRAQHADAEYPGMKGVGYIAALGEAGRAAHLAQVRASGFPDYAISPPGTRAAYAPLLYMESFSGARLRALGHDMLAEAPLRAMLEQARDSGQPAMSGKSTVARERGGTASDGVLIALPVYIGRKAPDHAEQRRDLLRGWVYAPFVMEDLMANVGGGRAAGLLVAVYDGNEIDPAARMAAGDEAGAPDVPDAPGAGGLRTEQRIGIAGRRWTLAIGARPGYGDEQRHGAPRVVLTLGLAVTLLLSILTWMLARSSAMAGRALRKSLALTGELTAGRQRLEALADSAQRAQAMMRSILDSTFDAILVDNGDRRILASNQRFRTLWRVPAELDLAGDDSAVVAHLLAQLVHTGPLVYSRSLRLEAHEEHRELLRLKDGRFIEQLTRPVWLGQEGARLWSFRDITERKQIEQRERAHRHVLELLAHGAPLQAVLGAVVLGVESTNPGMLCAILLLDAEGRFLHTGAAPSLPAFYNAAVDGLPATLGSGSCGTAAASGQRVIVEDIQTHPDWAGYREVAARAQLASSWSEPIRGASGRVLGTFAIYHRNPHYPSAAHVVLIEQAAQLAGIALEQAQAAQALRVGEERFRSLYDNAPVALWEQDWSGAREAVARLKANGVAELGPWLRAHPEEAERLAALVRITDVNGAALVHVGAAAKEPGALTLAQNFGGPASGAFIDALAALTGGALFHECESSFLRLDGVARQHELTLLVMPGHAQSLDFVIASTVDITERKRMDDELQALASTDFLTGLPNRRVFMARLDDQFARLQRSVDDCASVLMLDIDHFKRVNDVHGHAVGDAVLRHMAALMRSSQRKIDTLGRVGGEEFAILLPGTGGAAARQYAERLRQSVAETPLDGDGRHIAITVSIGIATIDTGDSGPDAVLVRADKALYRAKADGRNRVCEHAEAAALSLRA</sequence>
<gene>
    <name evidence="11" type="ORF">EJB06_21580</name>
</gene>
<evidence type="ECO:0000259" key="8">
    <source>
        <dbReference type="PROSITE" id="PS50113"/>
    </source>
</evidence>
<evidence type="ECO:0000259" key="10">
    <source>
        <dbReference type="PROSITE" id="PS50887"/>
    </source>
</evidence>
<evidence type="ECO:0000256" key="5">
    <source>
        <dbReference type="ARBA" id="ARBA00023136"/>
    </source>
</evidence>
<evidence type="ECO:0000256" key="7">
    <source>
        <dbReference type="SAM" id="Phobius"/>
    </source>
</evidence>
<evidence type="ECO:0000313" key="12">
    <source>
        <dbReference type="Proteomes" id="UP000278085"/>
    </source>
</evidence>
<keyword evidence="4 7" id="KW-1133">Transmembrane helix</keyword>
<dbReference type="EC" id="2.7.7.65" evidence="2"/>
<comment type="subcellular location">
    <subcellularLocation>
        <location evidence="1">Membrane</location>
    </subcellularLocation>
</comment>
<keyword evidence="5 7" id="KW-0472">Membrane</keyword>
<dbReference type="Gene3D" id="3.30.450.350">
    <property type="entry name" value="CHASE domain"/>
    <property type="match status" value="1"/>
</dbReference>
<dbReference type="PROSITE" id="PS50113">
    <property type="entry name" value="PAC"/>
    <property type="match status" value="1"/>
</dbReference>
<dbReference type="Pfam" id="PF03924">
    <property type="entry name" value="CHASE"/>
    <property type="match status" value="1"/>
</dbReference>
<dbReference type="GO" id="GO:0052621">
    <property type="term" value="F:diguanylate cyclase activity"/>
    <property type="evidence" value="ECO:0007669"/>
    <property type="project" value="UniProtKB-EC"/>
</dbReference>
<dbReference type="NCBIfam" id="TIGR00254">
    <property type="entry name" value="GGDEF"/>
    <property type="match status" value="1"/>
</dbReference>
<reference evidence="11 12" key="1">
    <citation type="submission" date="2018-12" db="EMBL/GenBank/DDBJ databases">
        <authorList>
            <person name="Yang E."/>
        </authorList>
    </citation>
    <scope>NUCLEOTIDE SEQUENCE [LARGE SCALE GENOMIC DNA]</scope>
    <source>
        <strain evidence="11 12">SOD</strain>
    </source>
</reference>
<feature type="domain" description="GGDEF" evidence="10">
    <location>
        <begin position="873"/>
        <end position="1006"/>
    </location>
</feature>
<dbReference type="SMART" id="SM01079">
    <property type="entry name" value="CHASE"/>
    <property type="match status" value="1"/>
</dbReference>
<dbReference type="AlphaFoldDB" id="A0A430HHD7"/>
<dbReference type="RefSeq" id="WP_126076081.1">
    <property type="nucleotide sequence ID" value="NZ_CP051166.1"/>
</dbReference>
<dbReference type="Pfam" id="PF00990">
    <property type="entry name" value="GGDEF"/>
    <property type="match status" value="1"/>
</dbReference>
<dbReference type="PROSITE" id="PS50887">
    <property type="entry name" value="GGDEF"/>
    <property type="match status" value="1"/>
</dbReference>
<feature type="transmembrane region" description="Helical" evidence="7">
    <location>
        <begin position="22"/>
        <end position="44"/>
    </location>
</feature>
<dbReference type="InterPro" id="IPR006189">
    <property type="entry name" value="CHASE_dom"/>
</dbReference>
<dbReference type="Pfam" id="PF13185">
    <property type="entry name" value="GAF_2"/>
    <property type="match status" value="1"/>
</dbReference>
<dbReference type="SMART" id="SM00065">
    <property type="entry name" value="GAF"/>
    <property type="match status" value="1"/>
</dbReference>
<dbReference type="InterPro" id="IPR029016">
    <property type="entry name" value="GAF-like_dom_sf"/>
</dbReference>
<dbReference type="InterPro" id="IPR003018">
    <property type="entry name" value="GAF"/>
</dbReference>
<dbReference type="InterPro" id="IPR029787">
    <property type="entry name" value="Nucleotide_cyclase"/>
</dbReference>
<dbReference type="SUPFAM" id="SSF55073">
    <property type="entry name" value="Nucleotide cyclase"/>
    <property type="match status" value="1"/>
</dbReference>
<dbReference type="Proteomes" id="UP000278085">
    <property type="component" value="Unassembled WGS sequence"/>
</dbReference>
<organism evidence="11 12">
    <name type="scientific">Massilia atriviolacea</name>
    <dbReference type="NCBI Taxonomy" id="2495579"/>
    <lineage>
        <taxon>Bacteria</taxon>
        <taxon>Pseudomonadati</taxon>
        <taxon>Pseudomonadota</taxon>
        <taxon>Betaproteobacteria</taxon>
        <taxon>Burkholderiales</taxon>
        <taxon>Oxalobacteraceae</taxon>
        <taxon>Telluria group</taxon>
        <taxon>Massilia</taxon>
    </lineage>
</organism>
<feature type="domain" description="PAC" evidence="8">
    <location>
        <begin position="788"/>
        <end position="840"/>
    </location>
</feature>
<dbReference type="GO" id="GO:0007165">
    <property type="term" value="P:signal transduction"/>
    <property type="evidence" value="ECO:0007669"/>
    <property type="project" value="UniProtKB-ARBA"/>
</dbReference>
<dbReference type="InterPro" id="IPR043128">
    <property type="entry name" value="Rev_trsase/Diguanyl_cyclase"/>
</dbReference>
<evidence type="ECO:0000256" key="2">
    <source>
        <dbReference type="ARBA" id="ARBA00012528"/>
    </source>
</evidence>
<proteinExistence type="predicted"/>
<dbReference type="SMART" id="SM00267">
    <property type="entry name" value="GGDEF"/>
    <property type="match status" value="1"/>
</dbReference>
<comment type="caution">
    <text evidence="11">The sequence shown here is derived from an EMBL/GenBank/DDBJ whole genome shotgun (WGS) entry which is preliminary data.</text>
</comment>
<evidence type="ECO:0000256" key="1">
    <source>
        <dbReference type="ARBA" id="ARBA00004370"/>
    </source>
</evidence>
<dbReference type="InterPro" id="IPR042240">
    <property type="entry name" value="CHASE_sf"/>
</dbReference>
<dbReference type="SUPFAM" id="SSF55785">
    <property type="entry name" value="PYP-like sensor domain (PAS domain)"/>
    <property type="match status" value="2"/>
</dbReference>
<dbReference type="Gene3D" id="3.30.450.40">
    <property type="match status" value="1"/>
</dbReference>
<name>A0A430HHD7_9BURK</name>
<feature type="transmembrane region" description="Helical" evidence="7">
    <location>
        <begin position="333"/>
        <end position="353"/>
    </location>
</feature>
<evidence type="ECO:0000313" key="11">
    <source>
        <dbReference type="EMBL" id="RSZ56927.1"/>
    </source>
</evidence>
<dbReference type="InterPro" id="IPR035965">
    <property type="entry name" value="PAS-like_dom_sf"/>
</dbReference>
<dbReference type="GO" id="GO:0016020">
    <property type="term" value="C:membrane"/>
    <property type="evidence" value="ECO:0007669"/>
    <property type="project" value="UniProtKB-SubCell"/>
</dbReference>
<dbReference type="InterPro" id="IPR050469">
    <property type="entry name" value="Diguanylate_Cyclase"/>
</dbReference>
<dbReference type="InterPro" id="IPR000700">
    <property type="entry name" value="PAS-assoc_C"/>
</dbReference>